<dbReference type="Gene3D" id="3.40.630.190">
    <property type="entry name" value="LCP protein"/>
    <property type="match status" value="1"/>
</dbReference>
<evidence type="ECO:0000256" key="4">
    <source>
        <dbReference type="ARBA" id="ARBA00022989"/>
    </source>
</evidence>
<evidence type="ECO:0000259" key="6">
    <source>
        <dbReference type="Pfam" id="PF03816"/>
    </source>
</evidence>
<dbReference type="EMBL" id="BMJD01000056">
    <property type="protein sequence ID" value="GGB59675.1"/>
    <property type="molecule type" value="Genomic_DNA"/>
</dbReference>
<evidence type="ECO:0000313" key="8">
    <source>
        <dbReference type="Proteomes" id="UP000621492"/>
    </source>
</evidence>
<feature type="domain" description="Cell envelope-related transcriptional attenuator" evidence="6">
    <location>
        <begin position="94"/>
        <end position="254"/>
    </location>
</feature>
<name>A0A9W5X7W2_9BACI</name>
<evidence type="ECO:0000256" key="1">
    <source>
        <dbReference type="ARBA" id="ARBA00006068"/>
    </source>
</evidence>
<evidence type="ECO:0000313" key="7">
    <source>
        <dbReference type="EMBL" id="GGB59675.1"/>
    </source>
</evidence>
<evidence type="ECO:0000256" key="2">
    <source>
        <dbReference type="ARBA" id="ARBA00022692"/>
    </source>
</evidence>
<organism evidence="7 8">
    <name type="scientific">Lentibacillus populi</name>
    <dbReference type="NCBI Taxonomy" id="1827502"/>
    <lineage>
        <taxon>Bacteria</taxon>
        <taxon>Bacillati</taxon>
        <taxon>Bacillota</taxon>
        <taxon>Bacilli</taxon>
        <taxon>Bacillales</taxon>
        <taxon>Bacillaceae</taxon>
        <taxon>Lentibacillus</taxon>
    </lineage>
</organism>
<sequence>MSELRTERRRQRKKTKRWKKRILLILLILFIIIVGGLGYLFFHAYNAAKNSYQDLDRPGEKSALRDMDVTIGKDPISILLMGVETYATGGENGRADTQIVVTLNPHTNTMTMTTIPRDTQVDLPAEGAGQYAGIHKINAAYTYGSITGYGGNKFTVETVEQLLNIPIDEYVAVDFEGFRDIVDALGGVTVNIKEGFWEKNIYNDNKKIYFKKGPAKLNGEEALAFVRMRKRAVNNVYSRDERQRQFIQAAINEAVSVGTIFKLGEISDILGKDVETSLTPTEIYALQKVYSSIDASAIKTYTIEGSDQTTNGGSYFIPTDEGLAEVSRKLKQELELQE</sequence>
<evidence type="ECO:0000256" key="3">
    <source>
        <dbReference type="ARBA" id="ARBA00022968"/>
    </source>
</evidence>
<dbReference type="NCBIfam" id="TIGR00350">
    <property type="entry name" value="lytR_cpsA_psr"/>
    <property type="match status" value="1"/>
</dbReference>
<keyword evidence="8" id="KW-1185">Reference proteome</keyword>
<dbReference type="RefSeq" id="WP_088053403.1">
    <property type="nucleotide sequence ID" value="NZ_BMJD01000056.1"/>
</dbReference>
<keyword evidence="4 5" id="KW-1133">Transmembrane helix</keyword>
<reference evidence="7" key="2">
    <citation type="submission" date="2020-09" db="EMBL/GenBank/DDBJ databases">
        <authorList>
            <person name="Sun Q."/>
            <person name="Zhou Y."/>
        </authorList>
    </citation>
    <scope>NUCLEOTIDE SEQUENCE</scope>
    <source>
        <strain evidence="7">CGMCC 1.15454</strain>
    </source>
</reference>
<dbReference type="PANTHER" id="PTHR33392:SF10">
    <property type="entry name" value="POLYISOPRENYL-TEICHOIC ACID--PEPTIDOGLYCAN TEICHOIC ACID TRANSFERASE TAGV"/>
    <property type="match status" value="1"/>
</dbReference>
<comment type="caution">
    <text evidence="7">The sequence shown here is derived from an EMBL/GenBank/DDBJ whole genome shotgun (WGS) entry which is preliminary data.</text>
</comment>
<reference evidence="7" key="1">
    <citation type="journal article" date="2014" name="Int. J. Syst. Evol. Microbiol.">
        <title>Complete genome sequence of Corynebacterium casei LMG S-19264T (=DSM 44701T), isolated from a smear-ripened cheese.</title>
        <authorList>
            <consortium name="US DOE Joint Genome Institute (JGI-PGF)"/>
            <person name="Walter F."/>
            <person name="Albersmeier A."/>
            <person name="Kalinowski J."/>
            <person name="Ruckert C."/>
        </authorList>
    </citation>
    <scope>NUCLEOTIDE SEQUENCE</scope>
    <source>
        <strain evidence="7">CGMCC 1.15454</strain>
    </source>
</reference>
<protein>
    <submittedName>
        <fullName evidence="7">Transcriptional regulator YvhJ</fullName>
    </submittedName>
</protein>
<evidence type="ECO:0000256" key="5">
    <source>
        <dbReference type="SAM" id="Phobius"/>
    </source>
</evidence>
<dbReference type="InterPro" id="IPR004474">
    <property type="entry name" value="LytR_CpsA_psr"/>
</dbReference>
<dbReference type="AlphaFoldDB" id="A0A9W5X7W2"/>
<gene>
    <name evidence="7" type="primary">yvhJ</name>
    <name evidence="7" type="ORF">GCM10011409_41360</name>
</gene>
<keyword evidence="5" id="KW-0472">Membrane</keyword>
<dbReference type="GO" id="GO:0071555">
    <property type="term" value="P:cell wall organization"/>
    <property type="evidence" value="ECO:0007669"/>
    <property type="project" value="UniProtKB-KW"/>
</dbReference>
<keyword evidence="3" id="KW-0735">Signal-anchor</keyword>
<feature type="transmembrane region" description="Helical" evidence="5">
    <location>
        <begin position="21"/>
        <end position="42"/>
    </location>
</feature>
<accession>A0A9W5X7W2</accession>
<dbReference type="Pfam" id="PF03816">
    <property type="entry name" value="LytR_cpsA_psr"/>
    <property type="match status" value="1"/>
</dbReference>
<dbReference type="Proteomes" id="UP000621492">
    <property type="component" value="Unassembled WGS sequence"/>
</dbReference>
<comment type="similarity">
    <text evidence="1">Belongs to the LytR/CpsA/Psr (LCP) family.</text>
</comment>
<keyword evidence="2 5" id="KW-0812">Transmembrane</keyword>
<dbReference type="InterPro" id="IPR050922">
    <property type="entry name" value="LytR/CpsA/Psr_CW_biosynth"/>
</dbReference>
<proteinExistence type="inferred from homology"/>
<dbReference type="PANTHER" id="PTHR33392">
    <property type="entry name" value="POLYISOPRENYL-TEICHOIC ACID--PEPTIDOGLYCAN TEICHOIC ACID TRANSFERASE TAGU"/>
    <property type="match status" value="1"/>
</dbReference>